<dbReference type="STRING" id="742152.A0A2H3JPV9"/>
<evidence type="ECO:0000313" key="2">
    <source>
        <dbReference type="EMBL" id="PCH38057.1"/>
    </source>
</evidence>
<dbReference type="OMA" id="LTFCYLH"/>
<dbReference type="EMBL" id="KB467942">
    <property type="protein sequence ID" value="PCH38057.1"/>
    <property type="molecule type" value="Genomic_DNA"/>
</dbReference>
<name>A0A2H3JPV9_WOLCO</name>
<evidence type="ECO:0000256" key="1">
    <source>
        <dbReference type="SAM" id="MobiDB-lite"/>
    </source>
</evidence>
<protein>
    <submittedName>
        <fullName evidence="2">Uncharacterized protein</fullName>
    </submittedName>
</protein>
<dbReference type="OrthoDB" id="2351920at2759"/>
<dbReference type="AlphaFoldDB" id="A0A2H3JPV9"/>
<accession>A0A2H3JPV9</accession>
<feature type="region of interest" description="Disordered" evidence="1">
    <location>
        <begin position="125"/>
        <end position="185"/>
    </location>
</feature>
<reference evidence="2 3" key="1">
    <citation type="journal article" date="2012" name="Science">
        <title>The Paleozoic origin of enzymatic lignin decomposition reconstructed from 31 fungal genomes.</title>
        <authorList>
            <person name="Floudas D."/>
            <person name="Binder M."/>
            <person name="Riley R."/>
            <person name="Barry K."/>
            <person name="Blanchette R.A."/>
            <person name="Henrissat B."/>
            <person name="Martinez A.T."/>
            <person name="Otillar R."/>
            <person name="Spatafora J.W."/>
            <person name="Yadav J.S."/>
            <person name="Aerts A."/>
            <person name="Benoit I."/>
            <person name="Boyd A."/>
            <person name="Carlson A."/>
            <person name="Copeland A."/>
            <person name="Coutinho P.M."/>
            <person name="de Vries R.P."/>
            <person name="Ferreira P."/>
            <person name="Findley K."/>
            <person name="Foster B."/>
            <person name="Gaskell J."/>
            <person name="Glotzer D."/>
            <person name="Gorecki P."/>
            <person name="Heitman J."/>
            <person name="Hesse C."/>
            <person name="Hori C."/>
            <person name="Igarashi K."/>
            <person name="Jurgens J.A."/>
            <person name="Kallen N."/>
            <person name="Kersten P."/>
            <person name="Kohler A."/>
            <person name="Kuees U."/>
            <person name="Kumar T.K.A."/>
            <person name="Kuo A."/>
            <person name="LaButti K."/>
            <person name="Larrondo L.F."/>
            <person name="Lindquist E."/>
            <person name="Ling A."/>
            <person name="Lombard V."/>
            <person name="Lucas S."/>
            <person name="Lundell T."/>
            <person name="Martin R."/>
            <person name="McLaughlin D.J."/>
            <person name="Morgenstern I."/>
            <person name="Morin E."/>
            <person name="Murat C."/>
            <person name="Nagy L.G."/>
            <person name="Nolan M."/>
            <person name="Ohm R.A."/>
            <person name="Patyshakuliyeva A."/>
            <person name="Rokas A."/>
            <person name="Ruiz-Duenas F.J."/>
            <person name="Sabat G."/>
            <person name="Salamov A."/>
            <person name="Samejima M."/>
            <person name="Schmutz J."/>
            <person name="Slot J.C."/>
            <person name="St John F."/>
            <person name="Stenlid J."/>
            <person name="Sun H."/>
            <person name="Sun S."/>
            <person name="Syed K."/>
            <person name="Tsang A."/>
            <person name="Wiebenga A."/>
            <person name="Young D."/>
            <person name="Pisabarro A."/>
            <person name="Eastwood D.C."/>
            <person name="Martin F."/>
            <person name="Cullen D."/>
            <person name="Grigoriev I.V."/>
            <person name="Hibbett D.S."/>
        </authorList>
    </citation>
    <scope>NUCLEOTIDE SEQUENCE [LARGE SCALE GENOMIC DNA]</scope>
    <source>
        <strain evidence="2 3">MD-104</strain>
    </source>
</reference>
<dbReference type="Proteomes" id="UP000218811">
    <property type="component" value="Unassembled WGS sequence"/>
</dbReference>
<proteinExistence type="predicted"/>
<feature type="compositionally biased region" description="Acidic residues" evidence="1">
    <location>
        <begin position="153"/>
        <end position="185"/>
    </location>
</feature>
<gene>
    <name evidence="2" type="ORF">WOLCODRAFT_130651</name>
</gene>
<evidence type="ECO:0000313" key="3">
    <source>
        <dbReference type="Proteomes" id="UP000218811"/>
    </source>
</evidence>
<organism evidence="2 3">
    <name type="scientific">Wolfiporia cocos (strain MD-104)</name>
    <name type="common">Brown rot fungus</name>
    <dbReference type="NCBI Taxonomy" id="742152"/>
    <lineage>
        <taxon>Eukaryota</taxon>
        <taxon>Fungi</taxon>
        <taxon>Dikarya</taxon>
        <taxon>Basidiomycota</taxon>
        <taxon>Agaricomycotina</taxon>
        <taxon>Agaricomycetes</taxon>
        <taxon>Polyporales</taxon>
        <taxon>Phaeolaceae</taxon>
        <taxon>Wolfiporia</taxon>
    </lineage>
</organism>
<keyword evidence="3" id="KW-1185">Reference proteome</keyword>
<sequence>MTDLTYCYLHMTKHDIEVIDTIGTSDYLKGEISDDEVDIPPHMVPPNPEDSDVLPSQVHPSYPFGNPLHIKHPAAKPRRPYDPTSRALFEDMGYAGGGVNGSLRWKDLALDILYPVDEAREEAEKAAQARKLASGVSANHHPPQSGPVVQPMAEEEEEEDPEENENDENEEDEEEDESGAEEEDE</sequence>